<name>A0A6J6LHA4_9ZZZZ</name>
<protein>
    <submittedName>
        <fullName evidence="2">Unannotated protein</fullName>
    </submittedName>
</protein>
<feature type="compositionally biased region" description="Basic and acidic residues" evidence="1">
    <location>
        <begin position="1"/>
        <end position="10"/>
    </location>
</feature>
<evidence type="ECO:0000256" key="1">
    <source>
        <dbReference type="SAM" id="MobiDB-lite"/>
    </source>
</evidence>
<evidence type="ECO:0000313" key="2">
    <source>
        <dbReference type="EMBL" id="CAB4661082.1"/>
    </source>
</evidence>
<reference evidence="2" key="1">
    <citation type="submission" date="2020-05" db="EMBL/GenBank/DDBJ databases">
        <authorList>
            <person name="Chiriac C."/>
            <person name="Salcher M."/>
            <person name="Ghai R."/>
            <person name="Kavagutti S V."/>
        </authorList>
    </citation>
    <scope>NUCLEOTIDE SEQUENCE</scope>
</reference>
<dbReference type="EMBL" id="CAEZWR010000047">
    <property type="protein sequence ID" value="CAB4661082.1"/>
    <property type="molecule type" value="Genomic_DNA"/>
</dbReference>
<sequence length="33" mass="3501">MYAKDLDEKTQAQGDAQILRSPFGATGQAGMNS</sequence>
<proteinExistence type="predicted"/>
<gene>
    <name evidence="2" type="ORF">UFOPK2282_00547</name>
</gene>
<accession>A0A6J6LHA4</accession>
<organism evidence="2">
    <name type="scientific">freshwater metagenome</name>
    <dbReference type="NCBI Taxonomy" id="449393"/>
    <lineage>
        <taxon>unclassified sequences</taxon>
        <taxon>metagenomes</taxon>
        <taxon>ecological metagenomes</taxon>
    </lineage>
</organism>
<dbReference type="AlphaFoldDB" id="A0A6J6LHA4"/>
<feature type="region of interest" description="Disordered" evidence="1">
    <location>
        <begin position="1"/>
        <end position="33"/>
    </location>
</feature>